<dbReference type="Pfam" id="PF20240">
    <property type="entry name" value="DUF6597"/>
    <property type="match status" value="1"/>
</dbReference>
<name>A0A7Z0DJK3_9ACTN</name>
<dbReference type="GO" id="GO:0043565">
    <property type="term" value="F:sequence-specific DNA binding"/>
    <property type="evidence" value="ECO:0007669"/>
    <property type="project" value="InterPro"/>
</dbReference>
<protein>
    <submittedName>
        <fullName evidence="5">AraC-like DNA-binding protein</fullName>
    </submittedName>
</protein>
<keyword evidence="2 5" id="KW-0238">DNA-binding</keyword>
<comment type="caution">
    <text evidence="5">The sequence shown here is derived from an EMBL/GenBank/DDBJ whole genome shotgun (WGS) entry which is preliminary data.</text>
</comment>
<dbReference type="PROSITE" id="PS51257">
    <property type="entry name" value="PROKAR_LIPOPROTEIN"/>
    <property type="match status" value="1"/>
</dbReference>
<proteinExistence type="predicted"/>
<evidence type="ECO:0000313" key="6">
    <source>
        <dbReference type="Proteomes" id="UP000564496"/>
    </source>
</evidence>
<evidence type="ECO:0000256" key="3">
    <source>
        <dbReference type="ARBA" id="ARBA00023163"/>
    </source>
</evidence>
<evidence type="ECO:0000256" key="1">
    <source>
        <dbReference type="ARBA" id="ARBA00023015"/>
    </source>
</evidence>
<dbReference type="PANTHER" id="PTHR46796:SF15">
    <property type="entry name" value="BLL1074 PROTEIN"/>
    <property type="match status" value="1"/>
</dbReference>
<feature type="domain" description="HTH araC/xylS-type" evidence="4">
    <location>
        <begin position="136"/>
        <end position="236"/>
    </location>
</feature>
<keyword evidence="6" id="KW-1185">Reference proteome</keyword>
<reference evidence="5 6" key="1">
    <citation type="submission" date="2020-07" db="EMBL/GenBank/DDBJ databases">
        <title>Sequencing the genomes of 1000 actinobacteria strains.</title>
        <authorList>
            <person name="Klenk H.-P."/>
        </authorList>
    </citation>
    <scope>NUCLEOTIDE SEQUENCE [LARGE SCALE GENOMIC DNA]</scope>
    <source>
        <strain evidence="5 6">DSM 26487</strain>
    </source>
</reference>
<dbReference type="Gene3D" id="1.10.10.60">
    <property type="entry name" value="Homeodomain-like"/>
    <property type="match status" value="1"/>
</dbReference>
<dbReference type="InterPro" id="IPR050204">
    <property type="entry name" value="AraC_XylS_family_regulators"/>
</dbReference>
<dbReference type="EMBL" id="JACBZR010000001">
    <property type="protein sequence ID" value="NYI76795.1"/>
    <property type="molecule type" value="Genomic_DNA"/>
</dbReference>
<evidence type="ECO:0000259" key="4">
    <source>
        <dbReference type="PROSITE" id="PS01124"/>
    </source>
</evidence>
<dbReference type="RefSeq" id="WP_179657404.1">
    <property type="nucleotide sequence ID" value="NZ_JACBZR010000001.1"/>
</dbReference>
<organism evidence="5 6">
    <name type="scientific">Nocardioides panzhihuensis</name>
    <dbReference type="NCBI Taxonomy" id="860243"/>
    <lineage>
        <taxon>Bacteria</taxon>
        <taxon>Bacillati</taxon>
        <taxon>Actinomycetota</taxon>
        <taxon>Actinomycetes</taxon>
        <taxon>Propionibacteriales</taxon>
        <taxon>Nocardioidaceae</taxon>
        <taxon>Nocardioides</taxon>
    </lineage>
</organism>
<dbReference type="SMART" id="SM00342">
    <property type="entry name" value="HTH_ARAC"/>
    <property type="match status" value="1"/>
</dbReference>
<evidence type="ECO:0000256" key="2">
    <source>
        <dbReference type="ARBA" id="ARBA00023125"/>
    </source>
</evidence>
<dbReference type="AlphaFoldDB" id="A0A7Z0DJK3"/>
<keyword evidence="3" id="KW-0804">Transcription</keyword>
<keyword evidence="1" id="KW-0805">Transcription regulation</keyword>
<accession>A0A7Z0DJK3</accession>
<evidence type="ECO:0000313" key="5">
    <source>
        <dbReference type="EMBL" id="NYI76795.1"/>
    </source>
</evidence>
<gene>
    <name evidence="5" type="ORF">BJ988_001443</name>
</gene>
<dbReference type="PROSITE" id="PS01124">
    <property type="entry name" value="HTH_ARAC_FAMILY_2"/>
    <property type="match status" value="1"/>
</dbReference>
<dbReference type="InterPro" id="IPR046532">
    <property type="entry name" value="DUF6597"/>
</dbReference>
<dbReference type="PANTHER" id="PTHR46796">
    <property type="entry name" value="HTH-TYPE TRANSCRIPTIONAL ACTIVATOR RHAS-RELATED"/>
    <property type="match status" value="1"/>
</dbReference>
<dbReference type="Proteomes" id="UP000564496">
    <property type="component" value="Unassembled WGS sequence"/>
</dbReference>
<dbReference type="GO" id="GO:0003700">
    <property type="term" value="F:DNA-binding transcription factor activity"/>
    <property type="evidence" value="ECO:0007669"/>
    <property type="project" value="InterPro"/>
</dbReference>
<dbReference type="Pfam" id="PF12833">
    <property type="entry name" value="HTH_18"/>
    <property type="match status" value="1"/>
</dbReference>
<sequence length="242" mass="25607">MGEYREFAPPTGLISVVACLWENDGIREQVQRVVPDGCVDLVWLNDELLIVGADTGPVLFAPTGGGERVSGIRLRPGAAGAVLGIPASEVRDARVPAAAVWPEFAVSLGGALALADPADRLDVLARAVLQRKGERDCLVAAAAIRLAAPSARIGTVAADLGVSERHLHRRTVAAIGYNPKTLQRVTRMRRLIAMSEHSSRLPLAQRAAAAGYASQAHMSDDVRRLTGLTPVRFLEDASLTAA</sequence>
<dbReference type="InterPro" id="IPR018060">
    <property type="entry name" value="HTH_AraC"/>
</dbReference>